<dbReference type="Proteomes" id="UP000054477">
    <property type="component" value="Unassembled WGS sequence"/>
</dbReference>
<dbReference type="OrthoDB" id="2340858at2759"/>
<dbReference type="HOGENOM" id="CLU_894482_0_0_1"/>
<reference evidence="2" key="2">
    <citation type="submission" date="2015-01" db="EMBL/GenBank/DDBJ databases">
        <title>Evolutionary Origins and Diversification of the Mycorrhizal Mutualists.</title>
        <authorList>
            <consortium name="DOE Joint Genome Institute"/>
            <consortium name="Mycorrhizal Genomics Consortium"/>
            <person name="Kohler A."/>
            <person name="Kuo A."/>
            <person name="Nagy L.G."/>
            <person name="Floudas D."/>
            <person name="Copeland A."/>
            <person name="Barry K.W."/>
            <person name="Cichocki N."/>
            <person name="Veneault-Fourrey C."/>
            <person name="LaButti K."/>
            <person name="Lindquist E.A."/>
            <person name="Lipzen A."/>
            <person name="Lundell T."/>
            <person name="Morin E."/>
            <person name="Murat C."/>
            <person name="Riley R."/>
            <person name="Ohm R."/>
            <person name="Sun H."/>
            <person name="Tunlid A."/>
            <person name="Henrissat B."/>
            <person name="Grigoriev I.V."/>
            <person name="Hibbett D.S."/>
            <person name="Martin F."/>
        </authorList>
    </citation>
    <scope>NUCLEOTIDE SEQUENCE [LARGE SCALE GENOMIC DNA]</scope>
    <source>
        <strain evidence="2">LaAM-08-1</strain>
    </source>
</reference>
<gene>
    <name evidence="1" type="ORF">K443DRAFT_672535</name>
</gene>
<dbReference type="AlphaFoldDB" id="A0A0C9Y3T9"/>
<organism evidence="1 2">
    <name type="scientific">Laccaria amethystina LaAM-08-1</name>
    <dbReference type="NCBI Taxonomy" id="1095629"/>
    <lineage>
        <taxon>Eukaryota</taxon>
        <taxon>Fungi</taxon>
        <taxon>Dikarya</taxon>
        <taxon>Basidiomycota</taxon>
        <taxon>Agaricomycotina</taxon>
        <taxon>Agaricomycetes</taxon>
        <taxon>Agaricomycetidae</taxon>
        <taxon>Agaricales</taxon>
        <taxon>Agaricineae</taxon>
        <taxon>Hydnangiaceae</taxon>
        <taxon>Laccaria</taxon>
    </lineage>
</organism>
<proteinExistence type="predicted"/>
<name>A0A0C9Y3T9_9AGAR</name>
<accession>A0A0C9Y3T9</accession>
<evidence type="ECO:0000313" key="1">
    <source>
        <dbReference type="EMBL" id="KIK08519.1"/>
    </source>
</evidence>
<evidence type="ECO:0000313" key="2">
    <source>
        <dbReference type="Proteomes" id="UP000054477"/>
    </source>
</evidence>
<dbReference type="EMBL" id="KN838542">
    <property type="protein sequence ID" value="KIK08519.1"/>
    <property type="molecule type" value="Genomic_DNA"/>
</dbReference>
<keyword evidence="2" id="KW-1185">Reference proteome</keyword>
<reference evidence="1 2" key="1">
    <citation type="submission" date="2014-04" db="EMBL/GenBank/DDBJ databases">
        <authorList>
            <consortium name="DOE Joint Genome Institute"/>
            <person name="Kuo A."/>
            <person name="Kohler A."/>
            <person name="Nagy L.G."/>
            <person name="Floudas D."/>
            <person name="Copeland A."/>
            <person name="Barry K.W."/>
            <person name="Cichocki N."/>
            <person name="Veneault-Fourrey C."/>
            <person name="LaButti K."/>
            <person name="Lindquist E.A."/>
            <person name="Lipzen A."/>
            <person name="Lundell T."/>
            <person name="Morin E."/>
            <person name="Murat C."/>
            <person name="Sun H."/>
            <person name="Tunlid A."/>
            <person name="Henrissat B."/>
            <person name="Grigoriev I.V."/>
            <person name="Hibbett D.S."/>
            <person name="Martin F."/>
            <person name="Nordberg H.P."/>
            <person name="Cantor M.N."/>
            <person name="Hua S.X."/>
        </authorList>
    </citation>
    <scope>NUCLEOTIDE SEQUENCE [LARGE SCALE GENOMIC DNA]</scope>
    <source>
        <strain evidence="1 2">LaAM-08-1</strain>
    </source>
</reference>
<protein>
    <submittedName>
        <fullName evidence="1">Uncharacterized protein</fullName>
    </submittedName>
</protein>
<sequence>MQDVECWVMRPWSWEEIYFVWLTRETATNKYSLKGLFEAFCKYGGTARNLFDKDPARVEDGITTAIKNCTDFSTLFLFSSDFHDQPSHALITINPNIDEAGVLQRWAYRGRVTSPYILKLLLVMKDHRFANGMKDTLKTLIRAAFTRYMGGVLFEARGHPYLLKSLESPLVIRPLSTGGNPVSVNLKHVERINFFKDLPTSFKDLNAELYYQPLSPTNSGINSFALEVDDKGMPTSVVCFQFTVNEKGCPINPSFLSNLWTKGVLASKTTHWKLVFVVPLENEPKLQTQKWESDDDTWSWPNFSVCYRCQH</sequence>